<dbReference type="AlphaFoldDB" id="A0A235CN43"/>
<evidence type="ECO:0000313" key="4">
    <source>
        <dbReference type="Proteomes" id="UP000295058"/>
    </source>
</evidence>
<name>A0A235CN43_9GAMM</name>
<dbReference type="PANTHER" id="PTHR41729:SF1">
    <property type="entry name" value="GLUTAMYL-TRNA SYNTHETASE"/>
    <property type="match status" value="1"/>
</dbReference>
<dbReference type="InterPro" id="IPR025255">
    <property type="entry name" value="DUF4202"/>
</dbReference>
<dbReference type="PANTHER" id="PTHR41729">
    <property type="entry name" value="GLUTAMYL-TRNA SYNTHETASE"/>
    <property type="match status" value="1"/>
</dbReference>
<dbReference type="Pfam" id="PF13875">
    <property type="entry name" value="DUF4202"/>
    <property type="match status" value="1"/>
</dbReference>
<gene>
    <name evidence="1" type="ORF">B6S09_02900</name>
    <name evidence="2" type="ORF">LY04_01179</name>
</gene>
<accession>A0A235CN43</accession>
<comment type="caution">
    <text evidence="1">The sequence shown here is derived from an EMBL/GenBank/DDBJ whole genome shotgun (WGS) entry which is preliminary data.</text>
</comment>
<dbReference type="EMBL" id="SODO01000003">
    <property type="protein sequence ID" value="TDW60184.1"/>
    <property type="molecule type" value="Genomic_DNA"/>
</dbReference>
<reference evidence="2 4" key="2">
    <citation type="submission" date="2019-03" db="EMBL/GenBank/DDBJ databases">
        <title>Genomic Encyclopedia of Archaeal and Bacterial Type Strains, Phase II (KMG-II): from individual species to whole genera.</title>
        <authorList>
            <person name="Goeker M."/>
        </authorList>
    </citation>
    <scope>NUCLEOTIDE SEQUENCE [LARGE SCALE GENOMIC DNA]</scope>
    <source>
        <strain evidence="2 4">DSM 15594</strain>
    </source>
</reference>
<sequence>MLSSPDFKRVIAAIDQVNAEDPNLQCSEGKNWPKERLYSERMTQQLTRFAPDAGELLHIAARAQHIRRWAIPRADYPAGRAGYQQWRSELAHYHAELTTRLMAEAGYEQQARQRVSTLLLKKCLKQDQDVQTLEDVVCLVFLQFYLEDFAAGHEQEKVVDIIGKTWRKMSEKGHQAALLLPLSAAMQAVVGKALAEST</sequence>
<evidence type="ECO:0000313" key="1">
    <source>
        <dbReference type="EMBL" id="OYD25804.1"/>
    </source>
</evidence>
<evidence type="ECO:0000313" key="2">
    <source>
        <dbReference type="EMBL" id="TDW60184.1"/>
    </source>
</evidence>
<organism evidence="1 3">
    <name type="scientific">Oceanimonas baumannii</name>
    <dbReference type="NCBI Taxonomy" id="129578"/>
    <lineage>
        <taxon>Bacteria</taxon>
        <taxon>Pseudomonadati</taxon>
        <taxon>Pseudomonadota</taxon>
        <taxon>Gammaproteobacteria</taxon>
        <taxon>Aeromonadales</taxon>
        <taxon>Aeromonadaceae</taxon>
        <taxon>Oceanimonas</taxon>
    </lineage>
</organism>
<protein>
    <submittedName>
        <fullName evidence="2">Uncharacterized protein DUF4202</fullName>
    </submittedName>
</protein>
<dbReference type="RefSeq" id="WP_094276993.1">
    <property type="nucleotide sequence ID" value="NZ_JAJGNK010000002.1"/>
</dbReference>
<proteinExistence type="predicted"/>
<dbReference type="OrthoDB" id="9799165at2"/>
<dbReference type="Proteomes" id="UP000243640">
    <property type="component" value="Unassembled WGS sequence"/>
</dbReference>
<reference evidence="1 3" key="1">
    <citation type="submission" date="2017-08" db="EMBL/GenBank/DDBJ databases">
        <title>Draft Genome Sequence of the Marine Bacterium Oceanimonas baumannii ATCC 700832.</title>
        <authorList>
            <person name="Mcclelland W.D."/>
            <person name="Brennan M.A."/>
            <person name="Trachtenberg A.M."/>
            <person name="Maclea K.S."/>
        </authorList>
    </citation>
    <scope>NUCLEOTIDE SEQUENCE [LARGE SCALE GENOMIC DNA]</scope>
    <source>
        <strain evidence="1 3">ATCC 700832</strain>
    </source>
</reference>
<dbReference type="Proteomes" id="UP000295058">
    <property type="component" value="Unassembled WGS sequence"/>
</dbReference>
<keyword evidence="4" id="KW-1185">Reference proteome</keyword>
<evidence type="ECO:0000313" key="3">
    <source>
        <dbReference type="Proteomes" id="UP000243640"/>
    </source>
</evidence>
<dbReference type="EMBL" id="NQJF01000002">
    <property type="protein sequence ID" value="OYD25804.1"/>
    <property type="molecule type" value="Genomic_DNA"/>
</dbReference>